<dbReference type="InterPro" id="IPR036157">
    <property type="entry name" value="dUTPase-like_sf"/>
</dbReference>
<dbReference type="PANTHER" id="PTHR11241">
    <property type="entry name" value="DEOXYURIDINE 5'-TRIPHOSPHATE NUCLEOTIDOHYDROLASE"/>
    <property type="match status" value="1"/>
</dbReference>
<dbReference type="GO" id="GO:0009117">
    <property type="term" value="P:nucleotide metabolic process"/>
    <property type="evidence" value="ECO:0007669"/>
    <property type="project" value="UniProtKB-KW"/>
</dbReference>
<proteinExistence type="inferred from homology"/>
<keyword evidence="4" id="KW-0546">Nucleotide metabolism</keyword>
<sequence>MAENSDLLEPSPKIPKLSEEEPRSLNFLKVKKLSTNAILPSRGSSLSAGYDLSSAAEVKVPARGKALIPTDLSIAIPEDTYARIG</sequence>
<dbReference type="PANTHER" id="PTHR11241:SF0">
    <property type="entry name" value="DEOXYURIDINE 5'-TRIPHOSPHATE NUCLEOTIDOHYDROLASE"/>
    <property type="match status" value="1"/>
</dbReference>
<dbReference type="Pfam" id="PF00692">
    <property type="entry name" value="dUTPase"/>
    <property type="match status" value="1"/>
</dbReference>
<evidence type="ECO:0000256" key="3">
    <source>
        <dbReference type="ARBA" id="ARBA00012379"/>
    </source>
</evidence>
<evidence type="ECO:0000256" key="2">
    <source>
        <dbReference type="ARBA" id="ARBA00006581"/>
    </source>
</evidence>
<evidence type="ECO:0000259" key="6">
    <source>
        <dbReference type="Pfam" id="PF00692"/>
    </source>
</evidence>
<feature type="domain" description="dUTPase-like" evidence="6">
    <location>
        <begin position="36"/>
        <end position="84"/>
    </location>
</feature>
<dbReference type="EC" id="3.6.1.23" evidence="3"/>
<dbReference type="AlphaFoldDB" id="A0ABD0UPJ9"/>
<dbReference type="Proteomes" id="UP001552299">
    <property type="component" value="Unassembled WGS sequence"/>
</dbReference>
<dbReference type="InterPro" id="IPR008181">
    <property type="entry name" value="dUTPase"/>
</dbReference>
<gene>
    <name evidence="7" type="ORF">M5K25_014859</name>
</gene>
<evidence type="ECO:0000256" key="4">
    <source>
        <dbReference type="ARBA" id="ARBA00023080"/>
    </source>
</evidence>
<comment type="similarity">
    <text evidence="2">Belongs to the dUTPase family.</text>
</comment>
<comment type="caution">
    <text evidence="7">The sequence shown here is derived from an EMBL/GenBank/DDBJ whole genome shotgun (WGS) entry which is preliminary data.</text>
</comment>
<reference evidence="7 8" key="1">
    <citation type="journal article" date="2024" name="Plant Biotechnol. J.">
        <title>Dendrobium thyrsiflorum genome and its molecular insights into genes involved in important horticultural traits.</title>
        <authorList>
            <person name="Chen B."/>
            <person name="Wang J.Y."/>
            <person name="Zheng P.J."/>
            <person name="Li K.L."/>
            <person name="Liang Y.M."/>
            <person name="Chen X.F."/>
            <person name="Zhang C."/>
            <person name="Zhao X."/>
            <person name="He X."/>
            <person name="Zhang G.Q."/>
            <person name="Liu Z.J."/>
            <person name="Xu Q."/>
        </authorList>
    </citation>
    <scope>NUCLEOTIDE SEQUENCE [LARGE SCALE GENOMIC DNA]</scope>
    <source>
        <strain evidence="7">GZMU011</strain>
    </source>
</reference>
<dbReference type="Gene3D" id="2.70.40.10">
    <property type="match status" value="1"/>
</dbReference>
<dbReference type="GO" id="GO:0004170">
    <property type="term" value="F:dUTP diphosphatase activity"/>
    <property type="evidence" value="ECO:0007669"/>
    <property type="project" value="UniProtKB-EC"/>
</dbReference>
<dbReference type="SUPFAM" id="SSF51283">
    <property type="entry name" value="dUTPase-like"/>
    <property type="match status" value="1"/>
</dbReference>
<keyword evidence="8" id="KW-1185">Reference proteome</keyword>
<evidence type="ECO:0000313" key="7">
    <source>
        <dbReference type="EMBL" id="KAL0914510.1"/>
    </source>
</evidence>
<feature type="region of interest" description="Disordered" evidence="5">
    <location>
        <begin position="1"/>
        <end position="20"/>
    </location>
</feature>
<dbReference type="InterPro" id="IPR029054">
    <property type="entry name" value="dUTPase-like"/>
</dbReference>
<evidence type="ECO:0000256" key="1">
    <source>
        <dbReference type="ARBA" id="ARBA00005142"/>
    </source>
</evidence>
<protein>
    <recommendedName>
        <fullName evidence="3">dUTP diphosphatase</fullName>
        <ecNumber evidence="3">3.6.1.23</ecNumber>
    </recommendedName>
</protein>
<comment type="pathway">
    <text evidence="1">Pyrimidine metabolism; dUMP biosynthesis; dUMP from dCTP (dUTP route): step 2/2.</text>
</comment>
<dbReference type="EMBL" id="JANQDX010000012">
    <property type="protein sequence ID" value="KAL0914510.1"/>
    <property type="molecule type" value="Genomic_DNA"/>
</dbReference>
<name>A0ABD0UPJ9_DENTH</name>
<accession>A0ABD0UPJ9</accession>
<evidence type="ECO:0000313" key="8">
    <source>
        <dbReference type="Proteomes" id="UP001552299"/>
    </source>
</evidence>
<organism evidence="7 8">
    <name type="scientific">Dendrobium thyrsiflorum</name>
    <name type="common">Pinecone-like raceme dendrobium</name>
    <name type="synonym">Orchid</name>
    <dbReference type="NCBI Taxonomy" id="117978"/>
    <lineage>
        <taxon>Eukaryota</taxon>
        <taxon>Viridiplantae</taxon>
        <taxon>Streptophyta</taxon>
        <taxon>Embryophyta</taxon>
        <taxon>Tracheophyta</taxon>
        <taxon>Spermatophyta</taxon>
        <taxon>Magnoliopsida</taxon>
        <taxon>Liliopsida</taxon>
        <taxon>Asparagales</taxon>
        <taxon>Orchidaceae</taxon>
        <taxon>Epidendroideae</taxon>
        <taxon>Malaxideae</taxon>
        <taxon>Dendrobiinae</taxon>
        <taxon>Dendrobium</taxon>
    </lineage>
</organism>
<evidence type="ECO:0000256" key="5">
    <source>
        <dbReference type="SAM" id="MobiDB-lite"/>
    </source>
</evidence>